<dbReference type="Gene3D" id="3.40.50.1820">
    <property type="entry name" value="alpha/beta hydrolase"/>
    <property type="match status" value="1"/>
</dbReference>
<keyword evidence="1" id="KW-0378">Hydrolase</keyword>
<sequence>MAQIWSSQPFKAIHMLYSLLKLLVYLALFSVKYAFTSQRPVPGWGLKNHLICIALRSCLYTTTKTKTFLLFSAKPEKAKQRWIRIEPPSKEYFTGVLAASDVVKPAPVDAIWFPSPPPKDASQRKHLRIVIYFHAGGYAYSFGHKPQGSQVAGTLASHMRADRTVWAQYRLTGTSSTRFPAALQDGLTLYNHVVSLGVDPRNIVLSGESAGGNLALALIRYLQSSRSLPLPGGAALFSPWLSIPRTTVQVPEDSRANLSHFIPSEILNLWGSALWPELKPSVDPDMYLAPIHHPFKVSIPLFLQTGSVDQFEKDIKEFFNKMKMINGDMVKLLEIPLMPHSMMGFGKLLGMQEQVNIAVEDARLFLEEKWSEADNLQITT</sequence>
<dbReference type="OrthoDB" id="2152029at2759"/>
<dbReference type="Proteomes" id="UP000054481">
    <property type="component" value="Unassembled WGS sequence"/>
</dbReference>
<name>A0A0F8A5Q9_9HYPO</name>
<dbReference type="EMBL" id="KQ030515">
    <property type="protein sequence ID" value="KJZ75759.1"/>
    <property type="molecule type" value="Genomic_DNA"/>
</dbReference>
<protein>
    <recommendedName>
        <fullName evidence="3">Alpha/beta hydrolase fold-3 domain-containing protein</fullName>
    </recommendedName>
</protein>
<dbReference type="AlphaFoldDB" id="A0A0F8A5Q9"/>
<keyword evidence="2" id="KW-0472">Membrane</keyword>
<dbReference type="SUPFAM" id="SSF53474">
    <property type="entry name" value="alpha/beta-Hydrolases"/>
    <property type="match status" value="1"/>
</dbReference>
<keyword evidence="5" id="KW-1185">Reference proteome</keyword>
<dbReference type="InterPro" id="IPR013094">
    <property type="entry name" value="AB_hydrolase_3"/>
</dbReference>
<feature type="domain" description="Alpha/beta hydrolase fold-3" evidence="3">
    <location>
        <begin position="130"/>
        <end position="343"/>
    </location>
</feature>
<organism evidence="4 5">
    <name type="scientific">Hirsutella minnesotensis 3608</name>
    <dbReference type="NCBI Taxonomy" id="1043627"/>
    <lineage>
        <taxon>Eukaryota</taxon>
        <taxon>Fungi</taxon>
        <taxon>Dikarya</taxon>
        <taxon>Ascomycota</taxon>
        <taxon>Pezizomycotina</taxon>
        <taxon>Sordariomycetes</taxon>
        <taxon>Hypocreomycetidae</taxon>
        <taxon>Hypocreales</taxon>
        <taxon>Ophiocordycipitaceae</taxon>
        <taxon>Hirsutella</taxon>
    </lineage>
</organism>
<evidence type="ECO:0000256" key="1">
    <source>
        <dbReference type="ARBA" id="ARBA00022801"/>
    </source>
</evidence>
<evidence type="ECO:0000259" key="3">
    <source>
        <dbReference type="Pfam" id="PF07859"/>
    </source>
</evidence>
<reference evidence="4 5" key="1">
    <citation type="journal article" date="2014" name="Genome Biol. Evol.">
        <title>Comparative genomics and transcriptomics analyses reveal divergent lifestyle features of nematode endoparasitic fungus Hirsutella minnesotensis.</title>
        <authorList>
            <person name="Lai Y."/>
            <person name="Liu K."/>
            <person name="Zhang X."/>
            <person name="Zhang X."/>
            <person name="Li K."/>
            <person name="Wang N."/>
            <person name="Shu C."/>
            <person name="Wu Y."/>
            <person name="Wang C."/>
            <person name="Bushley K.E."/>
            <person name="Xiang M."/>
            <person name="Liu X."/>
        </authorList>
    </citation>
    <scope>NUCLEOTIDE SEQUENCE [LARGE SCALE GENOMIC DNA]</scope>
    <source>
        <strain evidence="4 5">3608</strain>
    </source>
</reference>
<evidence type="ECO:0000313" key="4">
    <source>
        <dbReference type="EMBL" id="KJZ75759.1"/>
    </source>
</evidence>
<dbReference type="PANTHER" id="PTHR48081">
    <property type="entry name" value="AB HYDROLASE SUPERFAMILY PROTEIN C4A8.06C"/>
    <property type="match status" value="1"/>
</dbReference>
<dbReference type="Pfam" id="PF07859">
    <property type="entry name" value="Abhydrolase_3"/>
    <property type="match status" value="1"/>
</dbReference>
<evidence type="ECO:0000256" key="2">
    <source>
        <dbReference type="SAM" id="Phobius"/>
    </source>
</evidence>
<dbReference type="InterPro" id="IPR029058">
    <property type="entry name" value="AB_hydrolase_fold"/>
</dbReference>
<dbReference type="InterPro" id="IPR050300">
    <property type="entry name" value="GDXG_lipolytic_enzyme"/>
</dbReference>
<keyword evidence="2" id="KW-1133">Transmembrane helix</keyword>
<dbReference type="GO" id="GO:0016787">
    <property type="term" value="F:hydrolase activity"/>
    <property type="evidence" value="ECO:0007669"/>
    <property type="project" value="UniProtKB-KW"/>
</dbReference>
<keyword evidence="2" id="KW-0812">Transmembrane</keyword>
<proteinExistence type="predicted"/>
<feature type="transmembrane region" description="Helical" evidence="2">
    <location>
        <begin position="12"/>
        <end position="31"/>
    </location>
</feature>
<accession>A0A0F8A5Q9</accession>
<gene>
    <name evidence="4" type="ORF">HIM_04916</name>
</gene>
<evidence type="ECO:0000313" key="5">
    <source>
        <dbReference type="Proteomes" id="UP000054481"/>
    </source>
</evidence>
<dbReference type="PANTHER" id="PTHR48081:SF8">
    <property type="entry name" value="ALPHA_BETA HYDROLASE FOLD-3 DOMAIN-CONTAINING PROTEIN-RELATED"/>
    <property type="match status" value="1"/>
</dbReference>